<dbReference type="Proteomes" id="UP000192408">
    <property type="component" value="Unassembled WGS sequence"/>
</dbReference>
<evidence type="ECO:0000313" key="2">
    <source>
        <dbReference type="EMBL" id="SMB79798.1"/>
    </source>
</evidence>
<dbReference type="EMBL" id="FWWV01000002">
    <property type="protein sequence ID" value="SMB79798.1"/>
    <property type="molecule type" value="Genomic_DNA"/>
</dbReference>
<organism evidence="2 3">
    <name type="scientific">Pasteurella testudinis DSM 23072</name>
    <dbReference type="NCBI Taxonomy" id="1122938"/>
    <lineage>
        <taxon>Bacteria</taxon>
        <taxon>Pseudomonadati</taxon>
        <taxon>Pseudomonadota</taxon>
        <taxon>Gammaproteobacteria</taxon>
        <taxon>Pasteurellales</taxon>
        <taxon>Pasteurellaceae</taxon>
        <taxon>Pasteurella</taxon>
    </lineage>
</organism>
<reference evidence="3" key="1">
    <citation type="submission" date="2017-04" db="EMBL/GenBank/DDBJ databases">
        <authorList>
            <person name="Varghese N."/>
            <person name="Submissions S."/>
        </authorList>
    </citation>
    <scope>NUCLEOTIDE SEQUENCE [LARGE SCALE GENOMIC DNA]</scope>
    <source>
        <strain evidence="3">DSM 23072</strain>
    </source>
</reference>
<keyword evidence="3" id="KW-1185">Reference proteome</keyword>
<dbReference type="PIRSF" id="PIRSF004923">
    <property type="entry name" value="RseC"/>
    <property type="match status" value="1"/>
</dbReference>
<dbReference type="Pfam" id="PF04246">
    <property type="entry name" value="RseC_MucC"/>
    <property type="match status" value="1"/>
</dbReference>
<name>A0A1W1UFB8_9PAST</name>
<evidence type="ECO:0000256" key="1">
    <source>
        <dbReference type="SAM" id="Phobius"/>
    </source>
</evidence>
<dbReference type="PANTHER" id="PTHR35867">
    <property type="entry name" value="PROTEIN RSEC"/>
    <property type="match status" value="1"/>
</dbReference>
<accession>A0A1W1UFB8</accession>
<dbReference type="RefSeq" id="WP_084255808.1">
    <property type="nucleotide sequence ID" value="NZ_FWWV01000002.1"/>
</dbReference>
<dbReference type="AlphaFoldDB" id="A0A1W1UFB8"/>
<dbReference type="InterPro" id="IPR007359">
    <property type="entry name" value="SigmaE_reg_RseC_MucC"/>
</dbReference>
<protein>
    <submittedName>
        <fullName evidence="2">Positive regulator of sigma(E), RseC/MucC</fullName>
    </submittedName>
</protein>
<keyword evidence="1" id="KW-0472">Membrane</keyword>
<proteinExistence type="predicted"/>
<feature type="transmembrane region" description="Helical" evidence="1">
    <location>
        <begin position="82"/>
        <end position="101"/>
    </location>
</feature>
<dbReference type="InterPro" id="IPR026268">
    <property type="entry name" value="RseC"/>
</dbReference>
<sequence>MLIETAVVTQYHNGIAKVRCETKKGCGGCAAQASCGAAALSELNGSRNQGALLFDIAVEQPLQTGQLIEIGLQEKSMILSALLLYIVPLTALLLSTLIGSLYLDNELLLAAFIFLMTAAAFVAIKKVAAKLSRRQLYQPVFLRKL</sequence>
<gene>
    <name evidence="2" type="ORF">SAMN05660772_00471</name>
</gene>
<keyword evidence="1" id="KW-1133">Transmembrane helix</keyword>
<dbReference type="STRING" id="1122938.SAMN05660772_00471"/>
<feature type="transmembrane region" description="Helical" evidence="1">
    <location>
        <begin position="107"/>
        <end position="124"/>
    </location>
</feature>
<keyword evidence="1" id="KW-0812">Transmembrane</keyword>
<dbReference type="PANTHER" id="PTHR35867:SF1">
    <property type="entry name" value="PROTEIN RSEC"/>
    <property type="match status" value="1"/>
</dbReference>
<evidence type="ECO:0000313" key="3">
    <source>
        <dbReference type="Proteomes" id="UP000192408"/>
    </source>
</evidence>